<dbReference type="EMBL" id="BAABAS010000005">
    <property type="protein sequence ID" value="GAA4230688.1"/>
    <property type="molecule type" value="Genomic_DNA"/>
</dbReference>
<feature type="signal peptide" evidence="2">
    <location>
        <begin position="1"/>
        <end position="28"/>
    </location>
</feature>
<name>A0ABP8BZG6_9ACTN</name>
<keyword evidence="4" id="KW-1185">Reference proteome</keyword>
<gene>
    <name evidence="3" type="ORF">GCM10022254_26120</name>
</gene>
<protein>
    <recommendedName>
        <fullName evidence="5">Lipoprotein</fullName>
    </recommendedName>
</protein>
<keyword evidence="2" id="KW-0732">Signal</keyword>
<evidence type="ECO:0000313" key="4">
    <source>
        <dbReference type="Proteomes" id="UP001501710"/>
    </source>
</evidence>
<feature type="compositionally biased region" description="Polar residues" evidence="1">
    <location>
        <begin position="50"/>
        <end position="64"/>
    </location>
</feature>
<evidence type="ECO:0000256" key="2">
    <source>
        <dbReference type="SAM" id="SignalP"/>
    </source>
</evidence>
<dbReference type="Proteomes" id="UP001501710">
    <property type="component" value="Unassembled WGS sequence"/>
</dbReference>
<proteinExistence type="predicted"/>
<evidence type="ECO:0000313" key="3">
    <source>
        <dbReference type="EMBL" id="GAA4230688.1"/>
    </source>
</evidence>
<evidence type="ECO:0000256" key="1">
    <source>
        <dbReference type="SAM" id="MobiDB-lite"/>
    </source>
</evidence>
<organism evidence="3 4">
    <name type="scientific">Actinomadura meridiana</name>
    <dbReference type="NCBI Taxonomy" id="559626"/>
    <lineage>
        <taxon>Bacteria</taxon>
        <taxon>Bacillati</taxon>
        <taxon>Actinomycetota</taxon>
        <taxon>Actinomycetes</taxon>
        <taxon>Streptosporangiales</taxon>
        <taxon>Thermomonosporaceae</taxon>
        <taxon>Actinomadura</taxon>
    </lineage>
</organism>
<evidence type="ECO:0008006" key="5">
    <source>
        <dbReference type="Google" id="ProtNLM"/>
    </source>
</evidence>
<dbReference type="PROSITE" id="PS51257">
    <property type="entry name" value="PROKAR_LIPOPROTEIN"/>
    <property type="match status" value="1"/>
</dbReference>
<feature type="compositionally biased region" description="Gly residues" evidence="1">
    <location>
        <begin position="146"/>
        <end position="158"/>
    </location>
</feature>
<reference evidence="4" key="1">
    <citation type="journal article" date="2019" name="Int. J. Syst. Evol. Microbiol.">
        <title>The Global Catalogue of Microorganisms (GCM) 10K type strain sequencing project: providing services to taxonomists for standard genome sequencing and annotation.</title>
        <authorList>
            <consortium name="The Broad Institute Genomics Platform"/>
            <consortium name="The Broad Institute Genome Sequencing Center for Infectious Disease"/>
            <person name="Wu L."/>
            <person name="Ma J."/>
        </authorList>
    </citation>
    <scope>NUCLEOTIDE SEQUENCE [LARGE SCALE GENOMIC DNA]</scope>
    <source>
        <strain evidence="4">JCM 17440</strain>
    </source>
</reference>
<dbReference type="RefSeq" id="WP_344895054.1">
    <property type="nucleotide sequence ID" value="NZ_BAABAS010000005.1"/>
</dbReference>
<feature type="compositionally biased region" description="Basic and acidic residues" evidence="1">
    <location>
        <begin position="136"/>
        <end position="145"/>
    </location>
</feature>
<feature type="region of interest" description="Disordered" evidence="1">
    <location>
        <begin position="136"/>
        <end position="158"/>
    </location>
</feature>
<sequence length="158" mass="15959">MGSRHLSGLVSGLTKPALLCAVATLPLAAGCSAKSDASSDGGGTAAKPASLQQLAERTGCSPTGTRKVADLEQGNCKNARGRYVLLSFTTDTGMNAWLHEAKPWGGTYLVGARWVAVSTDTTLESLRKDLGGEIVHGDGHGESHGGGHGGASHGIGHG</sequence>
<feature type="chain" id="PRO_5045636858" description="Lipoprotein" evidence="2">
    <location>
        <begin position="29"/>
        <end position="158"/>
    </location>
</feature>
<feature type="region of interest" description="Disordered" evidence="1">
    <location>
        <begin position="36"/>
        <end position="66"/>
    </location>
</feature>
<accession>A0ABP8BZG6</accession>
<comment type="caution">
    <text evidence="3">The sequence shown here is derived from an EMBL/GenBank/DDBJ whole genome shotgun (WGS) entry which is preliminary data.</text>
</comment>